<accession>A0A7C4YJ69</accession>
<proteinExistence type="predicted"/>
<reference evidence="2" key="1">
    <citation type="journal article" date="2020" name="mSystems">
        <title>Genome- and Community-Level Interaction Insights into Carbon Utilization and Element Cycling Functions of Hydrothermarchaeota in Hydrothermal Sediment.</title>
        <authorList>
            <person name="Zhou Z."/>
            <person name="Liu Y."/>
            <person name="Xu W."/>
            <person name="Pan J."/>
            <person name="Luo Z.H."/>
            <person name="Li M."/>
        </authorList>
    </citation>
    <scope>NUCLEOTIDE SEQUENCE [LARGE SCALE GENOMIC DNA]</scope>
    <source>
        <strain evidence="2">SpSt-780</strain>
    </source>
</reference>
<protein>
    <submittedName>
        <fullName evidence="2">DUF4159 domain-containing protein</fullName>
    </submittedName>
</protein>
<dbReference type="Pfam" id="PF13709">
    <property type="entry name" value="DUF4159"/>
    <property type="match status" value="1"/>
</dbReference>
<name>A0A7C4YJ69_UNCW3</name>
<evidence type="ECO:0000313" key="2">
    <source>
        <dbReference type="EMBL" id="HGW92489.1"/>
    </source>
</evidence>
<gene>
    <name evidence="2" type="ORF">ENV67_08145</name>
</gene>
<comment type="caution">
    <text evidence="2">The sequence shown here is derived from an EMBL/GenBank/DDBJ whole genome shotgun (WGS) entry which is preliminary data.</text>
</comment>
<dbReference type="Gene3D" id="3.40.50.12140">
    <property type="entry name" value="Domain of unknown function DUF4159"/>
    <property type="match status" value="1"/>
</dbReference>
<evidence type="ECO:0000259" key="1">
    <source>
        <dbReference type="Pfam" id="PF13709"/>
    </source>
</evidence>
<dbReference type="AlphaFoldDB" id="A0A7C4YJ69"/>
<dbReference type="InterPro" id="IPR025297">
    <property type="entry name" value="DUF4159"/>
</dbReference>
<organism evidence="2">
    <name type="scientific">candidate division WOR-3 bacterium</name>
    <dbReference type="NCBI Taxonomy" id="2052148"/>
    <lineage>
        <taxon>Bacteria</taxon>
        <taxon>Bacteria division WOR-3</taxon>
    </lineage>
</organism>
<feature type="domain" description="DUF4159" evidence="1">
    <location>
        <begin position="11"/>
        <end position="200"/>
    </location>
</feature>
<sequence>MIIFFIFQIEMVRIKYNGGDWYNDPTIIPNMMIEFEKRTGIKTSKEEVVLTLDDPRIFYYPFIFITGHEKIFLSDKEIENLRKYLWNGGFLYVDDDYGMDEYIRRELMKVFPANKLIPIPKEHRIYNCFYKFPEGLPKIHEHYKGPPQGYGIFLNGRMAVFYTYNSNISDGWNDPDVYNDPPEKREEAFRMGVNIIYYSLTE</sequence>
<dbReference type="EMBL" id="DTHG01000099">
    <property type="protein sequence ID" value="HGW92489.1"/>
    <property type="molecule type" value="Genomic_DNA"/>
</dbReference>